<feature type="compositionally biased region" description="Low complexity" evidence="1">
    <location>
        <begin position="14"/>
        <end position="34"/>
    </location>
</feature>
<feature type="compositionally biased region" description="Basic and acidic residues" evidence="1">
    <location>
        <begin position="165"/>
        <end position="176"/>
    </location>
</feature>
<name>A0A918XG24_9ACTN</name>
<keyword evidence="3" id="KW-1185">Reference proteome</keyword>
<dbReference type="Proteomes" id="UP000654947">
    <property type="component" value="Unassembled WGS sequence"/>
</dbReference>
<dbReference type="AlphaFoldDB" id="A0A918XG24"/>
<evidence type="ECO:0000313" key="3">
    <source>
        <dbReference type="Proteomes" id="UP000654947"/>
    </source>
</evidence>
<accession>A0A918XG24</accession>
<feature type="region of interest" description="Disordered" evidence="1">
    <location>
        <begin position="1"/>
        <end position="70"/>
    </location>
</feature>
<dbReference type="EMBL" id="BMXL01000015">
    <property type="protein sequence ID" value="GHD29098.1"/>
    <property type="molecule type" value="Genomic_DNA"/>
</dbReference>
<organism evidence="2 3">
    <name type="scientific">Nocardiopsis kunsanensis</name>
    <dbReference type="NCBI Taxonomy" id="141693"/>
    <lineage>
        <taxon>Bacteria</taxon>
        <taxon>Bacillati</taxon>
        <taxon>Actinomycetota</taxon>
        <taxon>Actinomycetes</taxon>
        <taxon>Streptosporangiales</taxon>
        <taxon>Nocardiopsidaceae</taxon>
        <taxon>Nocardiopsis</taxon>
    </lineage>
</organism>
<sequence>MPASTQKLNCQGPTNNNCAPNSGANNGANIITNANREKKRTASSPRNKSRTTARATTAPAAPAIPWTNRNTTNTVTLGTNTHSTEATVNTAIPTNNGRRRPNASLIGPMINCPNDNPNIIEVNVSCTCASTVPRSSVICGNAGRYMSVASGPVAVSRPSTNTRSTTDRRDLGRTTEDSGPSCSSATEPGEFGDRTGTPVHM</sequence>
<evidence type="ECO:0000313" key="2">
    <source>
        <dbReference type="EMBL" id="GHD29098.1"/>
    </source>
</evidence>
<feature type="region of interest" description="Disordered" evidence="1">
    <location>
        <begin position="152"/>
        <end position="201"/>
    </location>
</feature>
<evidence type="ECO:0000256" key="1">
    <source>
        <dbReference type="SAM" id="MobiDB-lite"/>
    </source>
</evidence>
<feature type="compositionally biased region" description="Low complexity" evidence="1">
    <location>
        <begin position="52"/>
        <end position="70"/>
    </location>
</feature>
<proteinExistence type="predicted"/>
<feature type="compositionally biased region" description="Basic residues" evidence="1">
    <location>
        <begin position="37"/>
        <end position="51"/>
    </location>
</feature>
<protein>
    <submittedName>
        <fullName evidence="2">Uncharacterized protein</fullName>
    </submittedName>
</protein>
<feature type="compositionally biased region" description="Polar residues" evidence="1">
    <location>
        <begin position="177"/>
        <end position="186"/>
    </location>
</feature>
<comment type="caution">
    <text evidence="2">The sequence shown here is derived from an EMBL/GenBank/DDBJ whole genome shotgun (WGS) entry which is preliminary data.</text>
</comment>
<feature type="compositionally biased region" description="Polar residues" evidence="1">
    <location>
        <begin position="1"/>
        <end position="13"/>
    </location>
</feature>
<reference evidence="2 3" key="1">
    <citation type="journal article" date="2014" name="Int. J. Syst. Evol. Microbiol.">
        <title>Complete genome sequence of Corynebacterium casei LMG S-19264T (=DSM 44701T), isolated from a smear-ripened cheese.</title>
        <authorList>
            <consortium name="US DOE Joint Genome Institute (JGI-PGF)"/>
            <person name="Walter F."/>
            <person name="Albersmeier A."/>
            <person name="Kalinowski J."/>
            <person name="Ruckert C."/>
        </authorList>
    </citation>
    <scope>NUCLEOTIDE SEQUENCE [LARGE SCALE GENOMIC DNA]</scope>
    <source>
        <strain evidence="2 3">KCTC 19473</strain>
    </source>
</reference>
<gene>
    <name evidence="2" type="ORF">GCM10007147_29580</name>
</gene>